<organism evidence="4 5">
    <name type="scientific">Rhodovarius crocodyli</name>
    <dbReference type="NCBI Taxonomy" id="1979269"/>
    <lineage>
        <taxon>Bacteria</taxon>
        <taxon>Pseudomonadati</taxon>
        <taxon>Pseudomonadota</taxon>
        <taxon>Alphaproteobacteria</taxon>
        <taxon>Acetobacterales</taxon>
        <taxon>Roseomonadaceae</taxon>
        <taxon>Rhodovarius</taxon>
    </lineage>
</organism>
<dbReference type="InterPro" id="IPR047618">
    <property type="entry name" value="QOR-like"/>
</dbReference>
<dbReference type="Gene3D" id="3.90.180.10">
    <property type="entry name" value="Medium-chain alcohol dehydrogenases, catalytic domain"/>
    <property type="match status" value="1"/>
</dbReference>
<dbReference type="NCBIfam" id="NF008024">
    <property type="entry name" value="PRK10754.1"/>
    <property type="match status" value="1"/>
</dbReference>
<sequence length="324" mass="34045">MTYAIRIHEYGGPEVMKWEELPKPEPKPGEARVKHEAVGLNYIDVYFRNGLYKVPQLPAIIGMEGAGVVDAVGAGVTDVAVGDRVAYASGPIGAYAEMRCIKADRLVKLPDSISADTAAAMMLQGMTAQFLINSCFPVKAGQTIVLHAAAGGVGLILLQWAKYLGATVIGTVSTPEKAELAKSFGADHIVLAHEDLPAAVKKITGGAGVPVVYDSIGRDTFMASLDCLAPRGTMVSFGNASGPVTGVDLGILSAKGSLYVTRPTMNTYTASREDLVHCATSLFDVVAKGAVKININQRYALKDAGQAHSDLEARKTTGSTILLP</sequence>
<gene>
    <name evidence="4" type="ORF">EOD42_05205</name>
</gene>
<dbReference type="PANTHER" id="PTHR48106:SF13">
    <property type="entry name" value="QUINONE OXIDOREDUCTASE-RELATED"/>
    <property type="match status" value="1"/>
</dbReference>
<dbReference type="Pfam" id="PF00107">
    <property type="entry name" value="ADH_zinc_N"/>
    <property type="match status" value="1"/>
</dbReference>
<keyword evidence="5" id="KW-1185">Reference proteome</keyword>
<dbReference type="InterPro" id="IPR013149">
    <property type="entry name" value="ADH-like_C"/>
</dbReference>
<proteinExistence type="predicted"/>
<evidence type="ECO:0000256" key="1">
    <source>
        <dbReference type="ARBA" id="ARBA00022857"/>
    </source>
</evidence>
<dbReference type="SMART" id="SM00829">
    <property type="entry name" value="PKS_ER"/>
    <property type="match status" value="1"/>
</dbReference>
<dbReference type="GO" id="GO:0035925">
    <property type="term" value="F:mRNA 3'-UTR AU-rich region binding"/>
    <property type="evidence" value="ECO:0007669"/>
    <property type="project" value="TreeGrafter"/>
</dbReference>
<dbReference type="InterPro" id="IPR013154">
    <property type="entry name" value="ADH-like_N"/>
</dbReference>
<dbReference type="InterPro" id="IPR036291">
    <property type="entry name" value="NAD(P)-bd_dom_sf"/>
</dbReference>
<dbReference type="FunFam" id="3.40.50.720:FF:000053">
    <property type="entry name" value="Quinone oxidoreductase 1"/>
    <property type="match status" value="1"/>
</dbReference>
<dbReference type="GO" id="GO:0005829">
    <property type="term" value="C:cytosol"/>
    <property type="evidence" value="ECO:0007669"/>
    <property type="project" value="TreeGrafter"/>
</dbReference>
<reference evidence="4 5" key="1">
    <citation type="submission" date="2019-01" db="EMBL/GenBank/DDBJ databases">
        <authorList>
            <person name="Chen W.-M."/>
        </authorList>
    </citation>
    <scope>NUCLEOTIDE SEQUENCE [LARGE SCALE GENOMIC DNA]</scope>
    <source>
        <strain evidence="4 5">CCP-6</strain>
    </source>
</reference>
<dbReference type="GO" id="GO:0003960">
    <property type="term" value="F:quinone reductase (NADPH) activity"/>
    <property type="evidence" value="ECO:0007669"/>
    <property type="project" value="InterPro"/>
</dbReference>
<keyword evidence="1" id="KW-0521">NADP</keyword>
<dbReference type="GO" id="GO:0070402">
    <property type="term" value="F:NADPH binding"/>
    <property type="evidence" value="ECO:0007669"/>
    <property type="project" value="TreeGrafter"/>
</dbReference>
<dbReference type="Proteomes" id="UP000282957">
    <property type="component" value="Unassembled WGS sequence"/>
</dbReference>
<evidence type="ECO:0000313" key="5">
    <source>
        <dbReference type="Proteomes" id="UP000282957"/>
    </source>
</evidence>
<dbReference type="OrthoDB" id="9805883at2"/>
<dbReference type="PANTHER" id="PTHR48106">
    <property type="entry name" value="QUINONE OXIDOREDUCTASE PIG3-RELATED"/>
    <property type="match status" value="1"/>
</dbReference>
<dbReference type="CDD" id="cd05286">
    <property type="entry name" value="QOR2"/>
    <property type="match status" value="1"/>
</dbReference>
<dbReference type="RefSeq" id="WP_127786380.1">
    <property type="nucleotide sequence ID" value="NZ_SACL01000001.1"/>
</dbReference>
<dbReference type="SUPFAM" id="SSF51735">
    <property type="entry name" value="NAD(P)-binding Rossmann-fold domains"/>
    <property type="match status" value="1"/>
</dbReference>
<comment type="caution">
    <text evidence="4">The sequence shown here is derived from an EMBL/GenBank/DDBJ whole genome shotgun (WGS) entry which is preliminary data.</text>
</comment>
<dbReference type="InterPro" id="IPR011032">
    <property type="entry name" value="GroES-like_sf"/>
</dbReference>
<dbReference type="InterPro" id="IPR020843">
    <property type="entry name" value="ER"/>
</dbReference>
<keyword evidence="2" id="KW-0560">Oxidoreductase</keyword>
<dbReference type="EMBL" id="SACL01000001">
    <property type="protein sequence ID" value="RVT99486.1"/>
    <property type="molecule type" value="Genomic_DNA"/>
</dbReference>
<dbReference type="Pfam" id="PF08240">
    <property type="entry name" value="ADH_N"/>
    <property type="match status" value="1"/>
</dbReference>
<evidence type="ECO:0000256" key="2">
    <source>
        <dbReference type="ARBA" id="ARBA00023002"/>
    </source>
</evidence>
<name>A0A437MPC4_9PROT</name>
<evidence type="ECO:0000313" key="4">
    <source>
        <dbReference type="EMBL" id="RVT99486.1"/>
    </source>
</evidence>
<protein>
    <submittedName>
        <fullName evidence="4">Quinone oxidoreductase</fullName>
    </submittedName>
</protein>
<dbReference type="AlphaFoldDB" id="A0A437MPC4"/>
<accession>A0A437MPC4</accession>
<dbReference type="Gene3D" id="3.40.50.720">
    <property type="entry name" value="NAD(P)-binding Rossmann-like Domain"/>
    <property type="match status" value="1"/>
</dbReference>
<dbReference type="SUPFAM" id="SSF50129">
    <property type="entry name" value="GroES-like"/>
    <property type="match status" value="1"/>
</dbReference>
<feature type="domain" description="Enoyl reductase (ER)" evidence="3">
    <location>
        <begin position="11"/>
        <end position="322"/>
    </location>
</feature>
<evidence type="ECO:0000259" key="3">
    <source>
        <dbReference type="SMART" id="SM00829"/>
    </source>
</evidence>